<dbReference type="Proteomes" id="UP000195024">
    <property type="component" value="Unassembled WGS sequence"/>
</dbReference>
<protein>
    <submittedName>
        <fullName evidence="1">Uncharacterized protein</fullName>
    </submittedName>
</protein>
<dbReference type="AlphaFoldDB" id="A0A242KYC1"/>
<sequence length="150" mass="17359">MLTILEIYKEGFNEKVTIGESVEYQENKYIVIRILEIKKRYFSQSISLAVRVLVQKVGEMSDYLKYKSQGIITERYNQSKDKVPIKAGEISLYQGIACEIISINSFRYEFVDLIVEYSVRVIVPWSQKEINNALTNERKSTFKVLEGGKG</sequence>
<evidence type="ECO:0000313" key="1">
    <source>
        <dbReference type="EMBL" id="OTP26947.1"/>
    </source>
</evidence>
<comment type="caution">
    <text evidence="1">The sequence shown here is derived from an EMBL/GenBank/DDBJ whole genome shotgun (WGS) entry which is preliminary data.</text>
</comment>
<gene>
    <name evidence="1" type="ORF">A5802_000681</name>
</gene>
<dbReference type="EMBL" id="NGMS01000001">
    <property type="protein sequence ID" value="OTP26947.1"/>
    <property type="molecule type" value="Genomic_DNA"/>
</dbReference>
<dbReference type="RefSeq" id="WP_086334529.1">
    <property type="nucleotide sequence ID" value="NZ_NGMS01000001.1"/>
</dbReference>
<accession>A0A242KYC1</accession>
<organism evidence="1 2">
    <name type="scientific">Enterococcus mundtii</name>
    <dbReference type="NCBI Taxonomy" id="53346"/>
    <lineage>
        <taxon>Bacteria</taxon>
        <taxon>Bacillati</taxon>
        <taxon>Bacillota</taxon>
        <taxon>Bacilli</taxon>
        <taxon>Lactobacillales</taxon>
        <taxon>Enterococcaceae</taxon>
        <taxon>Enterococcus</taxon>
    </lineage>
</organism>
<name>A0A242KYC1_ENTMU</name>
<reference evidence="1 2" key="1">
    <citation type="submission" date="2017-05" db="EMBL/GenBank/DDBJ databases">
        <title>The Genome Sequence of Enterococcus mundtii 6B1_DIV0119.</title>
        <authorList>
            <consortium name="The Broad Institute Genomics Platform"/>
            <consortium name="The Broad Institute Genomic Center for Infectious Diseases"/>
            <person name="Earl A."/>
            <person name="Manson A."/>
            <person name="Schwartman J."/>
            <person name="Gilmore M."/>
            <person name="Abouelleil A."/>
            <person name="Cao P."/>
            <person name="Chapman S."/>
            <person name="Cusick C."/>
            <person name="Shea T."/>
            <person name="Young S."/>
            <person name="Neafsey D."/>
            <person name="Nusbaum C."/>
            <person name="Birren B."/>
        </authorList>
    </citation>
    <scope>NUCLEOTIDE SEQUENCE [LARGE SCALE GENOMIC DNA]</scope>
    <source>
        <strain evidence="1 2">6B1_DIV0119</strain>
    </source>
</reference>
<evidence type="ECO:0000313" key="2">
    <source>
        <dbReference type="Proteomes" id="UP000195024"/>
    </source>
</evidence>
<proteinExistence type="predicted"/>